<dbReference type="RefSeq" id="XP_009058867.1">
    <property type="nucleotide sequence ID" value="XM_009060619.1"/>
</dbReference>
<feature type="region of interest" description="Disordered" evidence="1">
    <location>
        <begin position="410"/>
        <end position="452"/>
    </location>
</feature>
<protein>
    <submittedName>
        <fullName evidence="2">Uncharacterized protein</fullName>
    </submittedName>
</protein>
<evidence type="ECO:0000313" key="2">
    <source>
        <dbReference type="EMBL" id="ESO90546.1"/>
    </source>
</evidence>
<organism evidence="2 3">
    <name type="scientific">Lottia gigantea</name>
    <name type="common">Giant owl limpet</name>
    <dbReference type="NCBI Taxonomy" id="225164"/>
    <lineage>
        <taxon>Eukaryota</taxon>
        <taxon>Metazoa</taxon>
        <taxon>Spiralia</taxon>
        <taxon>Lophotrochozoa</taxon>
        <taxon>Mollusca</taxon>
        <taxon>Gastropoda</taxon>
        <taxon>Patellogastropoda</taxon>
        <taxon>Lottioidea</taxon>
        <taxon>Lottiidae</taxon>
        <taxon>Lottia</taxon>
    </lineage>
</organism>
<dbReference type="CTD" id="20239656"/>
<dbReference type="OrthoDB" id="10058156at2759"/>
<proteinExistence type="predicted"/>
<evidence type="ECO:0000313" key="3">
    <source>
        <dbReference type="Proteomes" id="UP000030746"/>
    </source>
</evidence>
<dbReference type="GeneID" id="20239656"/>
<feature type="compositionally biased region" description="Polar residues" evidence="1">
    <location>
        <begin position="420"/>
        <end position="437"/>
    </location>
</feature>
<evidence type="ECO:0000256" key="1">
    <source>
        <dbReference type="SAM" id="MobiDB-lite"/>
    </source>
</evidence>
<dbReference type="EMBL" id="KB202408">
    <property type="protein sequence ID" value="ESO90546.1"/>
    <property type="molecule type" value="Genomic_DNA"/>
</dbReference>
<dbReference type="PANTHER" id="PTHR33244">
    <property type="entry name" value="INTEGRASE CATALYTIC DOMAIN-CONTAINING PROTEIN-RELATED"/>
    <property type="match status" value="1"/>
</dbReference>
<keyword evidence="3" id="KW-1185">Reference proteome</keyword>
<dbReference type="KEGG" id="lgi:LOTGIDRAFT_164134"/>
<dbReference type="HOGENOM" id="CLU_605930_0_0_1"/>
<reference evidence="2 3" key="1">
    <citation type="journal article" date="2013" name="Nature">
        <title>Insights into bilaterian evolution from three spiralian genomes.</title>
        <authorList>
            <person name="Simakov O."/>
            <person name="Marletaz F."/>
            <person name="Cho S.J."/>
            <person name="Edsinger-Gonzales E."/>
            <person name="Havlak P."/>
            <person name="Hellsten U."/>
            <person name="Kuo D.H."/>
            <person name="Larsson T."/>
            <person name="Lv J."/>
            <person name="Arendt D."/>
            <person name="Savage R."/>
            <person name="Osoegawa K."/>
            <person name="de Jong P."/>
            <person name="Grimwood J."/>
            <person name="Chapman J.A."/>
            <person name="Shapiro H."/>
            <person name="Aerts A."/>
            <person name="Otillar R.P."/>
            <person name="Terry A.Y."/>
            <person name="Boore J.L."/>
            <person name="Grigoriev I.V."/>
            <person name="Lindberg D.R."/>
            <person name="Seaver E.C."/>
            <person name="Weisblat D.A."/>
            <person name="Putnam N.H."/>
            <person name="Rokhsar D.S."/>
        </authorList>
    </citation>
    <scope>NUCLEOTIDE SEQUENCE [LARGE SCALE GENOMIC DNA]</scope>
</reference>
<sequence>MPQLSDVLTMEFIEMNFGCKVGFDHVFCILPMSRLEITCTIHEIKHSTARLCSSKPRSQRSSKQRIGPKPRLSTITVRIARIERSPRVQIMMKPNHLQKAELKILAMPDIGSEISAIGKDLMNKFRIKSHDLFKDTDQPVFKSSDNHDIGNLGIFYATVNLGTRTIEERFHVLKGVQGCILSWKTTKALDIIPKNYPRQISPETSEVKKIHHSAKVDNSSTQLKSEDIIKEFSAVFSDEMKPMPGEEFTIQLTVNAVPFCVATPRRVAYAYRDKLKKELDDLNTPKADGTSPAVKVFGHPLRDNMPAHRRSFAPEWQKIMADADEKSSIHSNEVEKRYNKTAQPLSSLSVGNKVVVQNDRTKRWTINRSIINIGNHRDYFIATDGVRVLRRNRKFLRRRYPLVPIPKSVSRNHFPDRTISHSPNVTRTPVSPQTARNWRSLRQRRPPKRLNL</sequence>
<dbReference type="AlphaFoldDB" id="V4AB69"/>
<feature type="compositionally biased region" description="Basic residues" evidence="1">
    <location>
        <begin position="439"/>
        <end position="452"/>
    </location>
</feature>
<dbReference type="Proteomes" id="UP000030746">
    <property type="component" value="Unassembled WGS sequence"/>
</dbReference>
<name>V4AB69_LOTGI</name>
<gene>
    <name evidence="2" type="ORF">LOTGIDRAFT_164134</name>
</gene>
<dbReference type="PANTHER" id="PTHR33244:SF3">
    <property type="entry name" value="PEPTIDASE A2 DOMAIN-CONTAINING PROTEIN"/>
    <property type="match status" value="1"/>
</dbReference>
<accession>V4AB69</accession>